<dbReference type="SUPFAM" id="SSF90123">
    <property type="entry name" value="ABC transporter transmembrane region"/>
    <property type="match status" value="1"/>
</dbReference>
<evidence type="ECO:0000256" key="3">
    <source>
        <dbReference type="ARBA" id="ARBA00022741"/>
    </source>
</evidence>
<dbReference type="SMART" id="SM00382">
    <property type="entry name" value="AAA"/>
    <property type="match status" value="1"/>
</dbReference>
<name>A0A645BE84_9ZZZZ</name>
<feature type="domain" description="ABC transmembrane type-1" evidence="9">
    <location>
        <begin position="1"/>
        <end position="188"/>
    </location>
</feature>
<dbReference type="EC" id="3.6.3.-" evidence="10"/>
<dbReference type="InterPro" id="IPR011527">
    <property type="entry name" value="ABC1_TM_dom"/>
</dbReference>
<proteinExistence type="predicted"/>
<dbReference type="PANTHER" id="PTHR24221">
    <property type="entry name" value="ATP-BINDING CASSETTE SUB-FAMILY B"/>
    <property type="match status" value="1"/>
</dbReference>
<dbReference type="Pfam" id="PF00005">
    <property type="entry name" value="ABC_tran"/>
    <property type="match status" value="1"/>
</dbReference>
<dbReference type="EMBL" id="VSSQ01019535">
    <property type="protein sequence ID" value="MPM63652.1"/>
    <property type="molecule type" value="Genomic_DNA"/>
</dbReference>
<dbReference type="InterPro" id="IPR017871">
    <property type="entry name" value="ABC_transporter-like_CS"/>
</dbReference>
<dbReference type="AlphaFoldDB" id="A0A645BE84"/>
<comment type="caution">
    <text evidence="10">The sequence shown here is derived from an EMBL/GenBank/DDBJ whole genome shotgun (WGS) entry which is preliminary data.</text>
</comment>
<evidence type="ECO:0000259" key="8">
    <source>
        <dbReference type="PROSITE" id="PS50893"/>
    </source>
</evidence>
<accession>A0A645BE84</accession>
<keyword evidence="10" id="KW-0378">Hydrolase</keyword>
<dbReference type="InterPro" id="IPR003593">
    <property type="entry name" value="AAA+_ATPase"/>
</dbReference>
<dbReference type="CDD" id="cd03228">
    <property type="entry name" value="ABCC_MRP_Like"/>
    <property type="match status" value="1"/>
</dbReference>
<dbReference type="PROSITE" id="PS50929">
    <property type="entry name" value="ABC_TM1F"/>
    <property type="match status" value="1"/>
</dbReference>
<protein>
    <submittedName>
        <fullName evidence="10">Putative multidrug resistance ABC transporter ATP-binding/permease protein YheH</fullName>
        <ecNumber evidence="10">3.6.3.-</ecNumber>
    </submittedName>
</protein>
<keyword evidence="2 7" id="KW-0812">Transmembrane</keyword>
<evidence type="ECO:0000259" key="9">
    <source>
        <dbReference type="PROSITE" id="PS50929"/>
    </source>
</evidence>
<dbReference type="GO" id="GO:0016020">
    <property type="term" value="C:membrane"/>
    <property type="evidence" value="ECO:0007669"/>
    <property type="project" value="UniProtKB-SubCell"/>
</dbReference>
<keyword evidence="6 7" id="KW-0472">Membrane</keyword>
<dbReference type="PROSITE" id="PS00211">
    <property type="entry name" value="ABC_TRANSPORTER_1"/>
    <property type="match status" value="1"/>
</dbReference>
<reference evidence="10" key="1">
    <citation type="submission" date="2019-08" db="EMBL/GenBank/DDBJ databases">
        <authorList>
            <person name="Kucharzyk K."/>
            <person name="Murdoch R.W."/>
            <person name="Higgins S."/>
            <person name="Loffler F."/>
        </authorList>
    </citation>
    <scope>NUCLEOTIDE SEQUENCE</scope>
</reference>
<dbReference type="GO" id="GO:0016887">
    <property type="term" value="F:ATP hydrolysis activity"/>
    <property type="evidence" value="ECO:0007669"/>
    <property type="project" value="InterPro"/>
</dbReference>
<evidence type="ECO:0000256" key="4">
    <source>
        <dbReference type="ARBA" id="ARBA00022840"/>
    </source>
</evidence>
<organism evidence="10">
    <name type="scientific">bioreactor metagenome</name>
    <dbReference type="NCBI Taxonomy" id="1076179"/>
    <lineage>
        <taxon>unclassified sequences</taxon>
        <taxon>metagenomes</taxon>
        <taxon>ecological metagenomes</taxon>
    </lineage>
</organism>
<dbReference type="InterPro" id="IPR027417">
    <property type="entry name" value="P-loop_NTPase"/>
</dbReference>
<evidence type="ECO:0000256" key="1">
    <source>
        <dbReference type="ARBA" id="ARBA00004141"/>
    </source>
</evidence>
<dbReference type="Pfam" id="PF00664">
    <property type="entry name" value="ABC_membrane"/>
    <property type="match status" value="1"/>
</dbReference>
<sequence length="437" mass="49773">MKRFLNKSYKHIINYDVGEISYRLEMDANELMWTVVTIISTTVATAIVALGLFTNLFNINRVYGLACVSLGAIPVFIAMISSSFEKKYKLERKEYEQKSRDMQSDICLNFKFIKVYGIKKDILKDFSNTFNAYYEKTIKRVIECNSIVELANNLSNILCQVAILLLGTVLVSSGSIKSGAIAAMMVYFSKVQDMYKDICEIVKNCKLLPQCLDRVVEFYLMEEVSGKKKLKNFSTLEIENLAYEFQSFNKAFHNISFTIKKSDKVAIVGANGSGKSTLLKVITRLYDDYEGSIKINGTRLEDFDLKDFRNNIVCMEQDPFLFKSNIYNNISMSNMEASKEELEKSIEKVGLAEIKYKETKELGSNLSGGEKQRVSIARALVRECEILLMDEPFNNLDAKGRELVEEILIDKGKTIIFITHDNELLKYADLIVNMGTE</sequence>
<feature type="transmembrane region" description="Helical" evidence="7">
    <location>
        <begin position="31"/>
        <end position="56"/>
    </location>
</feature>
<keyword evidence="5 7" id="KW-1133">Transmembrane helix</keyword>
<evidence type="ECO:0000256" key="5">
    <source>
        <dbReference type="ARBA" id="ARBA00022989"/>
    </source>
</evidence>
<feature type="transmembrane region" description="Helical" evidence="7">
    <location>
        <begin position="62"/>
        <end position="84"/>
    </location>
</feature>
<evidence type="ECO:0000256" key="7">
    <source>
        <dbReference type="SAM" id="Phobius"/>
    </source>
</evidence>
<feature type="domain" description="ABC transporter" evidence="8">
    <location>
        <begin position="236"/>
        <end position="437"/>
    </location>
</feature>
<dbReference type="GO" id="GO:0140359">
    <property type="term" value="F:ABC-type transporter activity"/>
    <property type="evidence" value="ECO:0007669"/>
    <property type="project" value="InterPro"/>
</dbReference>
<evidence type="ECO:0000313" key="10">
    <source>
        <dbReference type="EMBL" id="MPM63652.1"/>
    </source>
</evidence>
<dbReference type="PANTHER" id="PTHR24221:SF503">
    <property type="entry name" value="MITOCHONDRIAL POTASSIUM CHANNEL ATP-BINDING SUBUNIT"/>
    <property type="match status" value="1"/>
</dbReference>
<dbReference type="Gene3D" id="1.20.1560.10">
    <property type="entry name" value="ABC transporter type 1, transmembrane domain"/>
    <property type="match status" value="1"/>
</dbReference>
<dbReference type="GO" id="GO:0005524">
    <property type="term" value="F:ATP binding"/>
    <property type="evidence" value="ECO:0007669"/>
    <property type="project" value="UniProtKB-KW"/>
</dbReference>
<gene>
    <name evidence="10" type="primary">yheH_6</name>
    <name evidence="10" type="ORF">SDC9_110533</name>
</gene>
<dbReference type="PROSITE" id="PS50893">
    <property type="entry name" value="ABC_TRANSPORTER_2"/>
    <property type="match status" value="1"/>
</dbReference>
<dbReference type="InterPro" id="IPR003439">
    <property type="entry name" value="ABC_transporter-like_ATP-bd"/>
</dbReference>
<keyword evidence="4 10" id="KW-0067">ATP-binding</keyword>
<dbReference type="SUPFAM" id="SSF52540">
    <property type="entry name" value="P-loop containing nucleoside triphosphate hydrolases"/>
    <property type="match status" value="1"/>
</dbReference>
<feature type="transmembrane region" description="Helical" evidence="7">
    <location>
        <begin position="161"/>
        <end position="188"/>
    </location>
</feature>
<evidence type="ECO:0000256" key="2">
    <source>
        <dbReference type="ARBA" id="ARBA00022692"/>
    </source>
</evidence>
<comment type="subcellular location">
    <subcellularLocation>
        <location evidence="1">Membrane</location>
        <topology evidence="1">Multi-pass membrane protein</topology>
    </subcellularLocation>
</comment>
<keyword evidence="3" id="KW-0547">Nucleotide-binding</keyword>
<evidence type="ECO:0000256" key="6">
    <source>
        <dbReference type="ARBA" id="ARBA00023136"/>
    </source>
</evidence>
<dbReference type="InterPro" id="IPR039421">
    <property type="entry name" value="Type_1_exporter"/>
</dbReference>
<dbReference type="Gene3D" id="3.40.50.300">
    <property type="entry name" value="P-loop containing nucleotide triphosphate hydrolases"/>
    <property type="match status" value="1"/>
</dbReference>
<dbReference type="InterPro" id="IPR036640">
    <property type="entry name" value="ABC1_TM_sf"/>
</dbReference>